<dbReference type="AlphaFoldDB" id="A0A131YXE3"/>
<feature type="signal peptide" evidence="1">
    <location>
        <begin position="1"/>
        <end position="23"/>
    </location>
</feature>
<feature type="chain" id="PRO_5007286296" evidence="1">
    <location>
        <begin position="24"/>
        <end position="176"/>
    </location>
</feature>
<keyword evidence="1" id="KW-0732">Signal</keyword>
<dbReference type="EMBL" id="GEDV01005701">
    <property type="protein sequence ID" value="JAP82856.1"/>
    <property type="molecule type" value="Transcribed_RNA"/>
</dbReference>
<evidence type="ECO:0000313" key="2">
    <source>
        <dbReference type="EMBL" id="JAP82856.1"/>
    </source>
</evidence>
<accession>A0A131YXE3</accession>
<proteinExistence type="predicted"/>
<sequence length="176" mass="20709">MQTGALVAIVVLICTDIMIHTAGMDVKQFFNQFEPIWTSKTTRRGLIQCEVVRLESVRPFAIKFNRCVFIGGRRCTLGILGLRDTQRKDRLTLFHRDIFQATESLLFMAFDHSCAIFRVESLIQWDHVYYDLRLRNSSVHTRPLPVCQHYFRHAIGNQRSFNVYNPECQWLIRQEN</sequence>
<name>A0A131YXE3_RHIAP</name>
<reference evidence="2" key="1">
    <citation type="journal article" date="2016" name="Ticks Tick Borne Dis.">
        <title>De novo assembly and annotation of the salivary gland transcriptome of Rhipicephalus appendiculatus male and female ticks during blood feeding.</title>
        <authorList>
            <person name="de Castro M.H."/>
            <person name="de Klerk D."/>
            <person name="Pienaar R."/>
            <person name="Latif A.A."/>
            <person name="Rees D.J."/>
            <person name="Mans B.J."/>
        </authorList>
    </citation>
    <scope>NUCLEOTIDE SEQUENCE</scope>
    <source>
        <tissue evidence="2">Salivary glands</tissue>
    </source>
</reference>
<protein>
    <submittedName>
        <fullName evidence="2">Lipocalin</fullName>
    </submittedName>
</protein>
<organism evidence="2">
    <name type="scientific">Rhipicephalus appendiculatus</name>
    <name type="common">Brown ear tick</name>
    <dbReference type="NCBI Taxonomy" id="34631"/>
    <lineage>
        <taxon>Eukaryota</taxon>
        <taxon>Metazoa</taxon>
        <taxon>Ecdysozoa</taxon>
        <taxon>Arthropoda</taxon>
        <taxon>Chelicerata</taxon>
        <taxon>Arachnida</taxon>
        <taxon>Acari</taxon>
        <taxon>Parasitiformes</taxon>
        <taxon>Ixodida</taxon>
        <taxon>Ixodoidea</taxon>
        <taxon>Ixodidae</taxon>
        <taxon>Rhipicephalinae</taxon>
        <taxon>Rhipicephalus</taxon>
        <taxon>Rhipicephalus</taxon>
    </lineage>
</organism>
<evidence type="ECO:0000256" key="1">
    <source>
        <dbReference type="SAM" id="SignalP"/>
    </source>
</evidence>